<dbReference type="AlphaFoldDB" id="A0A9E9LU80"/>
<keyword evidence="2" id="KW-1185">Reference proteome</keyword>
<sequence>MPCHGCTQNINPDTYSVEGAGKVSKTVPGVIVSSRQVAVAGTNSTGKTVGVLAGATAGSAIGGGTRSHILGAIGGALLGGVAGGAIEEGVTSQGGIEYVVETEGGSLVTLTQGASPVFSKGQKVLILYGSKARIIADER</sequence>
<name>A0A9E9LU80_9BURK</name>
<evidence type="ECO:0000313" key="1">
    <source>
        <dbReference type="EMBL" id="WAW09261.1"/>
    </source>
</evidence>
<dbReference type="KEGG" id="ovb:NB640_08270"/>
<accession>A0A9E9LU80</accession>
<dbReference type="Proteomes" id="UP001156215">
    <property type="component" value="Chromosome"/>
</dbReference>
<dbReference type="RefSeq" id="WP_269308256.1">
    <property type="nucleotide sequence ID" value="NZ_CP098242.1"/>
</dbReference>
<proteinExistence type="predicted"/>
<dbReference type="EMBL" id="CP098242">
    <property type="protein sequence ID" value="WAW09261.1"/>
    <property type="molecule type" value="Genomic_DNA"/>
</dbReference>
<reference evidence="1" key="1">
    <citation type="journal article" date="2022" name="Front. Microbiol.">
        <title>New perspectives on an old grouping: The genomic and phenotypic variability of Oxalobacter formigenes and the implications for calcium oxalate stone prevention.</title>
        <authorList>
            <person name="Chmiel J.A."/>
            <person name="Carr C."/>
            <person name="Stuivenberg G.A."/>
            <person name="Venema R."/>
            <person name="Chanyi R.M."/>
            <person name="Al K.F."/>
            <person name="Giguere D."/>
            <person name="Say H."/>
            <person name="Akouris P.P."/>
            <person name="Dominguez Romero S.A."/>
            <person name="Kwong A."/>
            <person name="Tai V."/>
            <person name="Koval S.F."/>
            <person name="Razvi H."/>
            <person name="Bjazevic J."/>
            <person name="Burton J.P."/>
        </authorList>
    </citation>
    <scope>NUCLEOTIDE SEQUENCE</scope>
    <source>
        <strain evidence="1">WoOx3</strain>
    </source>
</reference>
<evidence type="ECO:0008006" key="3">
    <source>
        <dbReference type="Google" id="ProtNLM"/>
    </source>
</evidence>
<evidence type="ECO:0000313" key="2">
    <source>
        <dbReference type="Proteomes" id="UP001156215"/>
    </source>
</evidence>
<organism evidence="1 2">
    <name type="scientific">Oxalobacter vibrioformis</name>
    <dbReference type="NCBI Taxonomy" id="933080"/>
    <lineage>
        <taxon>Bacteria</taxon>
        <taxon>Pseudomonadati</taxon>
        <taxon>Pseudomonadota</taxon>
        <taxon>Betaproteobacteria</taxon>
        <taxon>Burkholderiales</taxon>
        <taxon>Oxalobacteraceae</taxon>
        <taxon>Oxalobacter</taxon>
    </lineage>
</organism>
<protein>
    <recommendedName>
        <fullName evidence="3">Glycine zipper 2TM domain-containing protein</fullName>
    </recommendedName>
</protein>
<gene>
    <name evidence="1" type="ORF">NB640_08270</name>
</gene>